<dbReference type="EMBL" id="PQXJ01000026">
    <property type="protein sequence ID" value="TGO68353.1"/>
    <property type="molecule type" value="Genomic_DNA"/>
</dbReference>
<dbReference type="AlphaFoldDB" id="A0A4Z1JGI7"/>
<feature type="region of interest" description="Disordered" evidence="1">
    <location>
        <begin position="1"/>
        <end position="56"/>
    </location>
</feature>
<dbReference type="Proteomes" id="UP000297452">
    <property type="component" value="Unassembled WGS sequence"/>
</dbReference>
<sequence length="118" mass="13372">MNPQSPVAIASDHDRKRTQPSLQNDHESRRGHSHHKHSSNGKHSHGSKRSGQPTSEPQYTYHEVWYCCNCGLNGDGALTAALNAHCTSCGHQRCVYCTTEWIKMRVGTYAARWIRYHV</sequence>
<keyword evidence="3" id="KW-1185">Reference proteome</keyword>
<organism evidence="2 3">
    <name type="scientific">Botryotinia narcissicola</name>
    <dbReference type="NCBI Taxonomy" id="278944"/>
    <lineage>
        <taxon>Eukaryota</taxon>
        <taxon>Fungi</taxon>
        <taxon>Dikarya</taxon>
        <taxon>Ascomycota</taxon>
        <taxon>Pezizomycotina</taxon>
        <taxon>Leotiomycetes</taxon>
        <taxon>Helotiales</taxon>
        <taxon>Sclerotiniaceae</taxon>
        <taxon>Botryotinia</taxon>
    </lineage>
</organism>
<evidence type="ECO:0000256" key="1">
    <source>
        <dbReference type="SAM" id="MobiDB-lite"/>
    </source>
</evidence>
<accession>A0A4Z1JGI7</accession>
<evidence type="ECO:0000313" key="3">
    <source>
        <dbReference type="Proteomes" id="UP000297452"/>
    </source>
</evidence>
<reference evidence="2 3" key="1">
    <citation type="submission" date="2017-12" db="EMBL/GenBank/DDBJ databases">
        <title>Comparative genomics of Botrytis spp.</title>
        <authorList>
            <person name="Valero-Jimenez C.A."/>
            <person name="Tapia P."/>
            <person name="Veloso J."/>
            <person name="Silva-Moreno E."/>
            <person name="Staats M."/>
            <person name="Valdes J.H."/>
            <person name="Van Kan J.A.L."/>
        </authorList>
    </citation>
    <scope>NUCLEOTIDE SEQUENCE [LARGE SCALE GENOMIC DNA]</scope>
    <source>
        <strain evidence="2 3">MUCL2120</strain>
    </source>
</reference>
<gene>
    <name evidence="2" type="ORF">BOTNAR_0026g00400</name>
</gene>
<proteinExistence type="predicted"/>
<feature type="compositionally biased region" description="Basic residues" evidence="1">
    <location>
        <begin position="31"/>
        <end position="48"/>
    </location>
</feature>
<dbReference type="OrthoDB" id="4760831at2759"/>
<comment type="caution">
    <text evidence="2">The sequence shown here is derived from an EMBL/GenBank/DDBJ whole genome shotgun (WGS) entry which is preliminary data.</text>
</comment>
<evidence type="ECO:0000313" key="2">
    <source>
        <dbReference type="EMBL" id="TGO68353.1"/>
    </source>
</evidence>
<name>A0A4Z1JGI7_9HELO</name>
<protein>
    <submittedName>
        <fullName evidence="2">Uncharacterized protein</fullName>
    </submittedName>
</protein>